<organism evidence="3 4">
    <name type="scientific">Seonamhaeicola marinus</name>
    <dbReference type="NCBI Taxonomy" id="1912246"/>
    <lineage>
        <taxon>Bacteria</taxon>
        <taxon>Pseudomonadati</taxon>
        <taxon>Bacteroidota</taxon>
        <taxon>Flavobacteriia</taxon>
        <taxon>Flavobacteriales</taxon>
        <taxon>Flavobacteriaceae</taxon>
    </lineage>
</organism>
<dbReference type="AlphaFoldDB" id="A0A5D0HSN9"/>
<dbReference type="OrthoDB" id="9811036at2"/>
<gene>
    <name evidence="3" type="ORF">FUA24_11580</name>
</gene>
<dbReference type="Gene3D" id="3.40.30.10">
    <property type="entry name" value="Glutaredoxin"/>
    <property type="match status" value="1"/>
</dbReference>
<dbReference type="InterPro" id="IPR036249">
    <property type="entry name" value="Thioredoxin-like_sf"/>
</dbReference>
<keyword evidence="4" id="KW-1185">Reference proteome</keyword>
<sequence length="156" mass="18546">MIFKAKHILFLLIFSSVSASFSQSNARINWMSWEQLDRALKEQPKPVFIYFHADWCEYCKKIKRNVFTKEPIIKRINKDYYAVEMDVEYKDTIVFDGVSFINAETKRNSIHQLPLLLASRKNKSFSLPATLIFDENFQIKARIFEYYTSKQLLNKL</sequence>
<comment type="caution">
    <text evidence="3">The sequence shown here is derived from an EMBL/GenBank/DDBJ whole genome shotgun (WGS) entry which is preliminary data.</text>
</comment>
<dbReference type="PROSITE" id="PS00194">
    <property type="entry name" value="THIOREDOXIN_1"/>
    <property type="match status" value="1"/>
</dbReference>
<keyword evidence="1" id="KW-0676">Redox-active center</keyword>
<feature type="chain" id="PRO_5022663915" evidence="2">
    <location>
        <begin position="20"/>
        <end position="156"/>
    </location>
</feature>
<evidence type="ECO:0000256" key="2">
    <source>
        <dbReference type="SAM" id="SignalP"/>
    </source>
</evidence>
<keyword evidence="2" id="KW-0732">Signal</keyword>
<reference evidence="3 4" key="1">
    <citation type="submission" date="2019-08" db="EMBL/GenBank/DDBJ databases">
        <title>Seonamhaeicola sediminis sp. nov., isolated from marine sediment.</title>
        <authorList>
            <person name="Cao W.R."/>
        </authorList>
    </citation>
    <scope>NUCLEOTIDE SEQUENCE [LARGE SCALE GENOMIC DNA]</scope>
    <source>
        <strain evidence="3 4">B011</strain>
    </source>
</reference>
<dbReference type="InterPro" id="IPR017937">
    <property type="entry name" value="Thioredoxin_CS"/>
</dbReference>
<evidence type="ECO:0000313" key="4">
    <source>
        <dbReference type="Proteomes" id="UP000323930"/>
    </source>
</evidence>
<proteinExistence type="predicted"/>
<accession>A0A5D0HSN9</accession>
<feature type="signal peptide" evidence="2">
    <location>
        <begin position="1"/>
        <end position="19"/>
    </location>
</feature>
<dbReference type="SUPFAM" id="SSF52833">
    <property type="entry name" value="Thioredoxin-like"/>
    <property type="match status" value="1"/>
</dbReference>
<dbReference type="Proteomes" id="UP000323930">
    <property type="component" value="Unassembled WGS sequence"/>
</dbReference>
<evidence type="ECO:0000313" key="3">
    <source>
        <dbReference type="EMBL" id="TYA73980.1"/>
    </source>
</evidence>
<name>A0A5D0HSN9_9FLAO</name>
<dbReference type="EMBL" id="VSDQ01000679">
    <property type="protein sequence ID" value="TYA73980.1"/>
    <property type="molecule type" value="Genomic_DNA"/>
</dbReference>
<dbReference type="Pfam" id="PF13899">
    <property type="entry name" value="Thioredoxin_7"/>
    <property type="match status" value="1"/>
</dbReference>
<evidence type="ECO:0000256" key="1">
    <source>
        <dbReference type="ARBA" id="ARBA00023284"/>
    </source>
</evidence>
<protein>
    <submittedName>
        <fullName evidence="3">Thioredoxin fold domain-containing protein</fullName>
    </submittedName>
</protein>